<name>A0ABD7RVC4_ECTME</name>
<feature type="signal peptide" evidence="1">
    <location>
        <begin position="1"/>
        <end position="19"/>
    </location>
</feature>
<evidence type="ECO:0000313" key="3">
    <source>
        <dbReference type="Proteomes" id="UP000317327"/>
    </source>
</evidence>
<sequence>MKKSITNSFLLATSLLASAGHADNMPSNHALLEAQTVTIRTNGIYPLIELQPCPNNCPTRLLSFAPGAQVFIRGKTTSLNTLQDGQVLFGTVFINSGQPPAIRKIIAE</sequence>
<accession>A0ABD7RVC4</accession>
<evidence type="ECO:0000256" key="1">
    <source>
        <dbReference type="SAM" id="SignalP"/>
    </source>
</evidence>
<evidence type="ECO:0000313" key="2">
    <source>
        <dbReference type="EMBL" id="TRO18068.1"/>
    </source>
</evidence>
<keyword evidence="1" id="KW-0732">Signal</keyword>
<comment type="caution">
    <text evidence="2">The sequence shown here is derived from an EMBL/GenBank/DDBJ whole genome shotgun (WGS) entry which is preliminary data.</text>
</comment>
<dbReference type="EMBL" id="SCFV01000005">
    <property type="protein sequence ID" value="TRO18068.1"/>
    <property type="molecule type" value="Genomic_DNA"/>
</dbReference>
<gene>
    <name evidence="2" type="ORF">EQ836_10885</name>
</gene>
<reference evidence="2 3" key="1">
    <citation type="submission" date="2019-01" db="EMBL/GenBank/DDBJ databases">
        <title>Whole genome shotgun sequencing of Pseudomonas spp. isolated by its ability to degrade furfural.</title>
        <authorList>
            <person name="Donoso R."/>
            <person name="Farkas C."/>
            <person name="Villegas P."/>
            <person name="Gonzales-Toro F."/>
            <person name="Guajardo-Parra M."/>
            <person name="Araya-Nail M."/>
            <person name="Morgante V."/>
            <person name="Perez-Pantoja D."/>
        </authorList>
    </citation>
    <scope>NUCLEOTIDE SEQUENCE [LARGE SCALE GENOMIC DNA]</scope>
    <source>
        <strain evidence="2 3">VN231</strain>
    </source>
</reference>
<dbReference type="RefSeq" id="WP_143501400.1">
    <property type="nucleotide sequence ID" value="NZ_SCFV01000005.1"/>
</dbReference>
<dbReference type="AlphaFoldDB" id="A0ABD7RVC4"/>
<dbReference type="Proteomes" id="UP000317327">
    <property type="component" value="Unassembled WGS sequence"/>
</dbReference>
<organism evidence="2 3">
    <name type="scientific">Ectopseudomonas mendocina</name>
    <name type="common">Pseudomonas mendocina</name>
    <dbReference type="NCBI Taxonomy" id="300"/>
    <lineage>
        <taxon>Bacteria</taxon>
        <taxon>Pseudomonadati</taxon>
        <taxon>Pseudomonadota</taxon>
        <taxon>Gammaproteobacteria</taxon>
        <taxon>Pseudomonadales</taxon>
        <taxon>Pseudomonadaceae</taxon>
        <taxon>Ectopseudomonas</taxon>
    </lineage>
</organism>
<proteinExistence type="predicted"/>
<feature type="chain" id="PRO_5044769125" evidence="1">
    <location>
        <begin position="20"/>
        <end position="108"/>
    </location>
</feature>
<protein>
    <submittedName>
        <fullName evidence="2">Uncharacterized protein</fullName>
    </submittedName>
</protein>